<protein>
    <recommendedName>
        <fullName evidence="4">Extracellular membrane protein CFEM domain-containing protein</fullName>
    </recommendedName>
</protein>
<feature type="signal peptide" evidence="1">
    <location>
        <begin position="1"/>
        <end position="16"/>
    </location>
</feature>
<proteinExistence type="predicted"/>
<name>A0A137P478_CONC2</name>
<dbReference type="EMBL" id="KQ964524">
    <property type="protein sequence ID" value="KXN69749.1"/>
    <property type="molecule type" value="Genomic_DNA"/>
</dbReference>
<evidence type="ECO:0000313" key="3">
    <source>
        <dbReference type="Proteomes" id="UP000070444"/>
    </source>
</evidence>
<accession>A0A137P478</accession>
<reference evidence="2 3" key="1">
    <citation type="journal article" date="2015" name="Genome Biol. Evol.">
        <title>Phylogenomic analyses indicate that early fungi evolved digesting cell walls of algal ancestors of land plants.</title>
        <authorList>
            <person name="Chang Y."/>
            <person name="Wang S."/>
            <person name="Sekimoto S."/>
            <person name="Aerts A.L."/>
            <person name="Choi C."/>
            <person name="Clum A."/>
            <person name="LaButti K.M."/>
            <person name="Lindquist E.A."/>
            <person name="Yee Ngan C."/>
            <person name="Ohm R.A."/>
            <person name="Salamov A.A."/>
            <person name="Grigoriev I.V."/>
            <person name="Spatafora J.W."/>
            <person name="Berbee M.L."/>
        </authorList>
    </citation>
    <scope>NUCLEOTIDE SEQUENCE [LARGE SCALE GENOMIC DNA]</scope>
    <source>
        <strain evidence="2 3">NRRL 28638</strain>
    </source>
</reference>
<sequence>MKFITIFSLLAAPALSQFCFNSEPVRNCAINVENAIRNNCAGNPQCACSESQRLAACYRPCESDPNFFDQIANVNAQATQYCNGGSFGRGPGFGGAFPSAIPGVWGGPSVQSVNINSGMFEATATFRSGNFNSRSFQNSGEKMIPALIIPVLLIITSAALI</sequence>
<evidence type="ECO:0000313" key="2">
    <source>
        <dbReference type="EMBL" id="KXN69749.1"/>
    </source>
</evidence>
<gene>
    <name evidence="2" type="ORF">CONCODRAFT_7759</name>
</gene>
<evidence type="ECO:0000256" key="1">
    <source>
        <dbReference type="SAM" id="SignalP"/>
    </source>
</evidence>
<feature type="chain" id="PRO_5007294422" description="Extracellular membrane protein CFEM domain-containing protein" evidence="1">
    <location>
        <begin position="17"/>
        <end position="161"/>
    </location>
</feature>
<organism evidence="2 3">
    <name type="scientific">Conidiobolus coronatus (strain ATCC 28846 / CBS 209.66 / NRRL 28638)</name>
    <name type="common">Delacroixia coronata</name>
    <dbReference type="NCBI Taxonomy" id="796925"/>
    <lineage>
        <taxon>Eukaryota</taxon>
        <taxon>Fungi</taxon>
        <taxon>Fungi incertae sedis</taxon>
        <taxon>Zoopagomycota</taxon>
        <taxon>Entomophthoromycotina</taxon>
        <taxon>Entomophthoromycetes</taxon>
        <taxon>Entomophthorales</taxon>
        <taxon>Ancylistaceae</taxon>
        <taxon>Conidiobolus</taxon>
    </lineage>
</organism>
<evidence type="ECO:0008006" key="4">
    <source>
        <dbReference type="Google" id="ProtNLM"/>
    </source>
</evidence>
<keyword evidence="1" id="KW-0732">Signal</keyword>
<dbReference type="Proteomes" id="UP000070444">
    <property type="component" value="Unassembled WGS sequence"/>
</dbReference>
<dbReference type="AlphaFoldDB" id="A0A137P478"/>
<keyword evidence="3" id="KW-1185">Reference proteome</keyword>